<comment type="subcellular location">
    <subcellularLocation>
        <location evidence="1">Cell membrane</location>
        <topology evidence="1">Multi-pass membrane protein</topology>
    </subcellularLocation>
</comment>
<dbReference type="Pfam" id="PF03788">
    <property type="entry name" value="LrgA"/>
    <property type="match status" value="1"/>
</dbReference>
<evidence type="ECO:0000256" key="4">
    <source>
        <dbReference type="ARBA" id="ARBA00022989"/>
    </source>
</evidence>
<evidence type="ECO:0000256" key="5">
    <source>
        <dbReference type="ARBA" id="ARBA00023136"/>
    </source>
</evidence>
<sequence length="139" mass="15670">MKLIKEIFIIMLFAFLGEMISLLLLNVMVVPGSVIGMVLLFLALHYKVVPMKSVEEVGTWLTNNMGIFFVPAGVGLMANFDTLADTWWQLLLVIVVTTALMMAFVGKVVQTMKRKFDKKTLLSMEHHLEERKGGDTHVK</sequence>
<dbReference type="PANTHER" id="PTHR33931">
    <property type="entry name" value="HOLIN-LIKE PROTEIN CIDA-RELATED"/>
    <property type="match status" value="1"/>
</dbReference>
<dbReference type="PANTHER" id="PTHR33931:SF2">
    <property type="entry name" value="HOLIN-LIKE PROTEIN CIDA"/>
    <property type="match status" value="1"/>
</dbReference>
<evidence type="ECO:0008006" key="9">
    <source>
        <dbReference type="Google" id="ProtNLM"/>
    </source>
</evidence>
<dbReference type="Proteomes" id="UP000288197">
    <property type="component" value="Unassembled WGS sequence"/>
</dbReference>
<organism evidence="7 8">
    <name type="scientific">Vagococcus fluvialis</name>
    <dbReference type="NCBI Taxonomy" id="2738"/>
    <lineage>
        <taxon>Bacteria</taxon>
        <taxon>Bacillati</taxon>
        <taxon>Bacillota</taxon>
        <taxon>Bacilli</taxon>
        <taxon>Lactobacillales</taxon>
        <taxon>Enterococcaceae</taxon>
        <taxon>Vagococcus</taxon>
    </lineage>
</organism>
<dbReference type="GO" id="GO:0005886">
    <property type="term" value="C:plasma membrane"/>
    <property type="evidence" value="ECO:0007669"/>
    <property type="project" value="UniProtKB-SubCell"/>
</dbReference>
<dbReference type="GeneID" id="63145788"/>
<keyword evidence="4 6" id="KW-1133">Transmembrane helix</keyword>
<evidence type="ECO:0000256" key="6">
    <source>
        <dbReference type="SAM" id="Phobius"/>
    </source>
</evidence>
<dbReference type="EMBL" id="NGJX01000003">
    <property type="protein sequence ID" value="RSU03937.1"/>
    <property type="molecule type" value="Genomic_DNA"/>
</dbReference>
<dbReference type="OrthoDB" id="3176438at2"/>
<dbReference type="RefSeq" id="WP_114289008.1">
    <property type="nucleotide sequence ID" value="NZ_CP081461.1"/>
</dbReference>
<keyword evidence="8" id="KW-1185">Reference proteome</keyword>
<evidence type="ECO:0000313" key="7">
    <source>
        <dbReference type="EMBL" id="RSU03937.1"/>
    </source>
</evidence>
<feature type="transmembrane region" description="Helical" evidence="6">
    <location>
        <begin position="31"/>
        <end position="49"/>
    </location>
</feature>
<evidence type="ECO:0000256" key="2">
    <source>
        <dbReference type="ARBA" id="ARBA00022475"/>
    </source>
</evidence>
<keyword evidence="2" id="KW-1003">Cell membrane</keyword>
<name>A0A430AA13_9ENTE</name>
<proteinExistence type="predicted"/>
<evidence type="ECO:0000313" key="8">
    <source>
        <dbReference type="Proteomes" id="UP000288197"/>
    </source>
</evidence>
<evidence type="ECO:0000256" key="1">
    <source>
        <dbReference type="ARBA" id="ARBA00004651"/>
    </source>
</evidence>
<feature type="transmembrane region" description="Helical" evidence="6">
    <location>
        <begin position="86"/>
        <end position="109"/>
    </location>
</feature>
<dbReference type="InterPro" id="IPR005538">
    <property type="entry name" value="LrgA/CidA"/>
</dbReference>
<feature type="transmembrane region" description="Helical" evidence="6">
    <location>
        <begin position="61"/>
        <end position="80"/>
    </location>
</feature>
<keyword evidence="3 6" id="KW-0812">Transmembrane</keyword>
<protein>
    <recommendedName>
        <fullName evidence="9">CidA/LrgA family protein</fullName>
    </recommendedName>
</protein>
<feature type="transmembrane region" description="Helical" evidence="6">
    <location>
        <begin position="7"/>
        <end position="25"/>
    </location>
</feature>
<gene>
    <name evidence="7" type="ORF">CBF32_04500</name>
</gene>
<evidence type="ECO:0000256" key="3">
    <source>
        <dbReference type="ARBA" id="ARBA00022692"/>
    </source>
</evidence>
<accession>A0A430AA13</accession>
<reference evidence="7 8" key="1">
    <citation type="submission" date="2017-05" db="EMBL/GenBank/DDBJ databases">
        <title>Vagococcus spp. assemblies.</title>
        <authorList>
            <person name="Gulvik C.A."/>
        </authorList>
    </citation>
    <scope>NUCLEOTIDE SEQUENCE [LARGE SCALE GENOMIC DNA]</scope>
    <source>
        <strain evidence="7 8">NCFB 2497</strain>
    </source>
</reference>
<dbReference type="AlphaFoldDB" id="A0A430AA13"/>
<comment type="caution">
    <text evidence="7">The sequence shown here is derived from an EMBL/GenBank/DDBJ whole genome shotgun (WGS) entry which is preliminary data.</text>
</comment>
<keyword evidence="5 6" id="KW-0472">Membrane</keyword>